<reference evidence="1 2" key="1">
    <citation type="submission" date="2019-05" db="EMBL/GenBank/DDBJ databases">
        <title>Another draft genome of Portunus trituberculatus and its Hox gene families provides insights of decapod evolution.</title>
        <authorList>
            <person name="Jeong J.-H."/>
            <person name="Song I."/>
            <person name="Kim S."/>
            <person name="Choi T."/>
            <person name="Kim D."/>
            <person name="Ryu S."/>
            <person name="Kim W."/>
        </authorList>
    </citation>
    <scope>NUCLEOTIDE SEQUENCE [LARGE SCALE GENOMIC DNA]</scope>
    <source>
        <tissue evidence="1">Muscle</tissue>
    </source>
</reference>
<evidence type="ECO:0000313" key="1">
    <source>
        <dbReference type="EMBL" id="MPC26574.1"/>
    </source>
</evidence>
<accession>A0A5B7E181</accession>
<dbReference type="Proteomes" id="UP000324222">
    <property type="component" value="Unassembled WGS sequence"/>
</dbReference>
<proteinExistence type="predicted"/>
<name>A0A5B7E181_PORTR</name>
<sequence>MAWSATDSYVTARDPLLHMSLLPRRKWVCKKGFRRYKKGDMHHVTLVTMECLCQMHHPRYPKACCEAFMQQQQCCRITPARTGAIHHSVTENLVDLP</sequence>
<dbReference type="AlphaFoldDB" id="A0A5B7E181"/>
<organism evidence="1 2">
    <name type="scientific">Portunus trituberculatus</name>
    <name type="common">Swimming crab</name>
    <name type="synonym">Neptunus trituberculatus</name>
    <dbReference type="NCBI Taxonomy" id="210409"/>
    <lineage>
        <taxon>Eukaryota</taxon>
        <taxon>Metazoa</taxon>
        <taxon>Ecdysozoa</taxon>
        <taxon>Arthropoda</taxon>
        <taxon>Crustacea</taxon>
        <taxon>Multicrustacea</taxon>
        <taxon>Malacostraca</taxon>
        <taxon>Eumalacostraca</taxon>
        <taxon>Eucarida</taxon>
        <taxon>Decapoda</taxon>
        <taxon>Pleocyemata</taxon>
        <taxon>Brachyura</taxon>
        <taxon>Eubrachyura</taxon>
        <taxon>Portunoidea</taxon>
        <taxon>Portunidae</taxon>
        <taxon>Portuninae</taxon>
        <taxon>Portunus</taxon>
    </lineage>
</organism>
<evidence type="ECO:0000313" key="2">
    <source>
        <dbReference type="Proteomes" id="UP000324222"/>
    </source>
</evidence>
<protein>
    <submittedName>
        <fullName evidence="1">Uncharacterized protein</fullName>
    </submittedName>
</protein>
<comment type="caution">
    <text evidence="1">The sequence shown here is derived from an EMBL/GenBank/DDBJ whole genome shotgun (WGS) entry which is preliminary data.</text>
</comment>
<dbReference type="EMBL" id="VSRR010001617">
    <property type="protein sequence ID" value="MPC26574.1"/>
    <property type="molecule type" value="Genomic_DNA"/>
</dbReference>
<keyword evidence="2" id="KW-1185">Reference proteome</keyword>
<gene>
    <name evidence="1" type="ORF">E2C01_019716</name>
</gene>